<dbReference type="Proteomes" id="UP000183053">
    <property type="component" value="Unassembled WGS sequence"/>
</dbReference>
<keyword evidence="2" id="KW-0732">Signal</keyword>
<protein>
    <recommendedName>
        <fullName evidence="5">Peptidase propeptide and YPEB domain-containing protein</fullName>
    </recommendedName>
</protein>
<evidence type="ECO:0000256" key="1">
    <source>
        <dbReference type="SAM" id="MobiDB-lite"/>
    </source>
</evidence>
<evidence type="ECO:0000256" key="2">
    <source>
        <dbReference type="SAM" id="SignalP"/>
    </source>
</evidence>
<dbReference type="STRING" id="47312.SAMN04489765_3725"/>
<proteinExistence type="predicted"/>
<dbReference type="AlphaFoldDB" id="A0A1H1H145"/>
<reference evidence="4" key="1">
    <citation type="submission" date="2016-10" db="EMBL/GenBank/DDBJ databases">
        <authorList>
            <person name="Varghese N."/>
            <person name="Submissions S."/>
        </authorList>
    </citation>
    <scope>NUCLEOTIDE SEQUENCE [LARGE SCALE GENOMIC DNA]</scope>
    <source>
        <strain evidence="4">DSM 44142</strain>
    </source>
</reference>
<feature type="signal peptide" evidence="2">
    <location>
        <begin position="1"/>
        <end position="22"/>
    </location>
</feature>
<evidence type="ECO:0008006" key="5">
    <source>
        <dbReference type="Google" id="ProtNLM"/>
    </source>
</evidence>
<organism evidence="3 4">
    <name type="scientific">Tsukamurella pulmonis</name>
    <dbReference type="NCBI Taxonomy" id="47312"/>
    <lineage>
        <taxon>Bacteria</taxon>
        <taxon>Bacillati</taxon>
        <taxon>Actinomycetota</taxon>
        <taxon>Actinomycetes</taxon>
        <taxon>Mycobacteriales</taxon>
        <taxon>Tsukamurellaceae</taxon>
        <taxon>Tsukamurella</taxon>
    </lineage>
</organism>
<feature type="chain" id="PRO_5009844027" description="Peptidase propeptide and YPEB domain-containing protein" evidence="2">
    <location>
        <begin position="23"/>
        <end position="202"/>
    </location>
</feature>
<gene>
    <name evidence="3" type="ORF">SAMN04489765_3725</name>
</gene>
<accession>A0A1H1H145</accession>
<keyword evidence="4" id="KW-1185">Reference proteome</keyword>
<dbReference type="PROSITE" id="PS51257">
    <property type="entry name" value="PROKAR_LIPOPROTEIN"/>
    <property type="match status" value="1"/>
</dbReference>
<feature type="region of interest" description="Disordered" evidence="1">
    <location>
        <begin position="25"/>
        <end position="50"/>
    </location>
</feature>
<dbReference type="OrthoDB" id="4638353at2"/>
<name>A0A1H1H145_9ACTN</name>
<dbReference type="EMBL" id="FNLF01000002">
    <property type="protein sequence ID" value="SDR19083.1"/>
    <property type="molecule type" value="Genomic_DNA"/>
</dbReference>
<evidence type="ECO:0000313" key="3">
    <source>
        <dbReference type="EMBL" id="SDR19083.1"/>
    </source>
</evidence>
<dbReference type="RefSeq" id="WP_068528632.1">
    <property type="nucleotide sequence ID" value="NZ_FNLF01000002.1"/>
</dbReference>
<feature type="compositionally biased region" description="Basic and acidic residues" evidence="1">
    <location>
        <begin position="37"/>
        <end position="50"/>
    </location>
</feature>
<feature type="compositionally biased region" description="Polar residues" evidence="1">
    <location>
        <begin position="25"/>
        <end position="34"/>
    </location>
</feature>
<evidence type="ECO:0000313" key="4">
    <source>
        <dbReference type="Proteomes" id="UP000183053"/>
    </source>
</evidence>
<sequence length="202" mass="21016">MSSRIVKTLAATLVAVTALSGAACSSTSKDTAPTSIKDAKDRAADRTEKGLTEITPASLRKIIDAAATRSGKKPARITEIQLAGGDITVDIVDPKKPSELNSWHVSSDGEVKGESTPVDYGGDEEALRQNAFGSDEVKTQAVVDAIAAAPGAAKLDGGKILGVSVSRRIPATEEIRSMVTVQSPRGTKTVWADMTGKVVTVR</sequence>